<feature type="compositionally biased region" description="Basic and acidic residues" evidence="1">
    <location>
        <begin position="43"/>
        <end position="61"/>
    </location>
</feature>
<dbReference type="Proteomes" id="UP000235392">
    <property type="component" value="Unassembled WGS sequence"/>
</dbReference>
<evidence type="ECO:0000313" key="2">
    <source>
        <dbReference type="EMBL" id="PLW31421.1"/>
    </source>
</evidence>
<dbReference type="EMBL" id="PGCI01000269">
    <property type="protein sequence ID" value="PLW31421.1"/>
    <property type="molecule type" value="Genomic_DNA"/>
</dbReference>
<dbReference type="AlphaFoldDB" id="A0A2N5U0Z0"/>
<gene>
    <name evidence="2" type="ORF">PCASD_18547</name>
</gene>
<proteinExistence type="predicted"/>
<feature type="region of interest" description="Disordered" evidence="1">
    <location>
        <begin position="23"/>
        <end position="76"/>
    </location>
</feature>
<name>A0A2N5U0Z0_9BASI</name>
<feature type="compositionally biased region" description="Polar residues" evidence="1">
    <location>
        <begin position="62"/>
        <end position="74"/>
    </location>
</feature>
<feature type="compositionally biased region" description="Polar residues" evidence="1">
    <location>
        <begin position="23"/>
        <end position="33"/>
    </location>
</feature>
<protein>
    <submittedName>
        <fullName evidence="2">Uncharacterized protein</fullName>
    </submittedName>
</protein>
<reference evidence="2 3" key="1">
    <citation type="submission" date="2017-11" db="EMBL/GenBank/DDBJ databases">
        <title>De novo assembly and phasing of dikaryotic genomes from two isolates of Puccinia coronata f. sp. avenae, the causal agent of oat crown rust.</title>
        <authorList>
            <person name="Miller M.E."/>
            <person name="Zhang Y."/>
            <person name="Omidvar V."/>
            <person name="Sperschneider J."/>
            <person name="Schwessinger B."/>
            <person name="Raley C."/>
            <person name="Palmer J.M."/>
            <person name="Garnica D."/>
            <person name="Upadhyaya N."/>
            <person name="Rathjen J."/>
            <person name="Taylor J.M."/>
            <person name="Park R.F."/>
            <person name="Dodds P.N."/>
            <person name="Hirsch C.D."/>
            <person name="Kianian S.F."/>
            <person name="Figueroa M."/>
        </authorList>
    </citation>
    <scope>NUCLEOTIDE SEQUENCE [LARGE SCALE GENOMIC DNA]</scope>
    <source>
        <strain evidence="2">12SD80</strain>
    </source>
</reference>
<comment type="caution">
    <text evidence="2">The sequence shown here is derived from an EMBL/GenBank/DDBJ whole genome shotgun (WGS) entry which is preliminary data.</text>
</comment>
<organism evidence="2 3">
    <name type="scientific">Puccinia coronata f. sp. avenae</name>
    <dbReference type="NCBI Taxonomy" id="200324"/>
    <lineage>
        <taxon>Eukaryota</taxon>
        <taxon>Fungi</taxon>
        <taxon>Dikarya</taxon>
        <taxon>Basidiomycota</taxon>
        <taxon>Pucciniomycotina</taxon>
        <taxon>Pucciniomycetes</taxon>
        <taxon>Pucciniales</taxon>
        <taxon>Pucciniaceae</taxon>
        <taxon>Puccinia</taxon>
    </lineage>
</organism>
<evidence type="ECO:0000313" key="3">
    <source>
        <dbReference type="Proteomes" id="UP000235392"/>
    </source>
</evidence>
<accession>A0A2N5U0Z0</accession>
<evidence type="ECO:0000256" key="1">
    <source>
        <dbReference type="SAM" id="MobiDB-lite"/>
    </source>
</evidence>
<sequence>MLTWAQRNDPLGRKRYYKWQSDQKGGELTSTGGWAQPPLVQDENERTREVQRVARDSDKPSTLHSNDGISSRYGQQPVHWANFSQAL</sequence>